<feature type="compositionally biased region" description="Polar residues" evidence="1">
    <location>
        <begin position="1"/>
        <end position="15"/>
    </location>
</feature>
<evidence type="ECO:0000313" key="2">
    <source>
        <dbReference type="EMBL" id="OSD07290.1"/>
    </source>
</evidence>
<accession>A0A1Y2J1K4</accession>
<dbReference type="Proteomes" id="UP000193067">
    <property type="component" value="Unassembled WGS sequence"/>
</dbReference>
<dbReference type="EMBL" id="KZ084088">
    <property type="protein sequence ID" value="OSD07290.1"/>
    <property type="molecule type" value="Genomic_DNA"/>
</dbReference>
<dbReference type="AlphaFoldDB" id="A0A1Y2J1K4"/>
<feature type="compositionally biased region" description="Basic and acidic residues" evidence="1">
    <location>
        <begin position="117"/>
        <end position="126"/>
    </location>
</feature>
<gene>
    <name evidence="2" type="ORF">PYCCODRAFT_590243</name>
</gene>
<proteinExistence type="predicted"/>
<evidence type="ECO:0000256" key="1">
    <source>
        <dbReference type="SAM" id="MobiDB-lite"/>
    </source>
</evidence>
<feature type="compositionally biased region" description="Basic residues" evidence="1">
    <location>
        <begin position="17"/>
        <end position="28"/>
    </location>
</feature>
<evidence type="ECO:0000313" key="3">
    <source>
        <dbReference type="Proteomes" id="UP000193067"/>
    </source>
</evidence>
<feature type="region of interest" description="Disordered" evidence="1">
    <location>
        <begin position="1"/>
        <end position="44"/>
    </location>
</feature>
<sequence>MANNRWRMSSFSDGQYNKRRLGRTRTRGHSGWTSKGLSKRRGEEKELWYTSNAHFNERESRGVDSRSLKPRTERARREEWKKEEGKSEHCDMREEGEHNGRQRSCHAMSGLVTNLEAGKELENAGE</sequence>
<name>A0A1Y2J1K4_TRAC3</name>
<reference evidence="2 3" key="1">
    <citation type="journal article" date="2015" name="Biotechnol. Biofuels">
        <title>Enhanced degradation of softwood versus hardwood by the white-rot fungus Pycnoporus coccineus.</title>
        <authorList>
            <person name="Couturier M."/>
            <person name="Navarro D."/>
            <person name="Chevret D."/>
            <person name="Henrissat B."/>
            <person name="Piumi F."/>
            <person name="Ruiz-Duenas F.J."/>
            <person name="Martinez A.T."/>
            <person name="Grigoriev I.V."/>
            <person name="Riley R."/>
            <person name="Lipzen A."/>
            <person name="Berrin J.G."/>
            <person name="Master E.R."/>
            <person name="Rosso M.N."/>
        </authorList>
    </citation>
    <scope>NUCLEOTIDE SEQUENCE [LARGE SCALE GENOMIC DNA]</scope>
    <source>
        <strain evidence="2 3">BRFM310</strain>
    </source>
</reference>
<keyword evidence="3" id="KW-1185">Reference proteome</keyword>
<feature type="compositionally biased region" description="Basic and acidic residues" evidence="1">
    <location>
        <begin position="56"/>
        <end position="100"/>
    </location>
</feature>
<feature type="region of interest" description="Disordered" evidence="1">
    <location>
        <begin position="56"/>
        <end position="126"/>
    </location>
</feature>
<protein>
    <submittedName>
        <fullName evidence="2">Uncharacterized protein</fullName>
    </submittedName>
</protein>
<organism evidence="2 3">
    <name type="scientific">Trametes coccinea (strain BRFM310)</name>
    <name type="common">Pycnoporus coccineus</name>
    <dbReference type="NCBI Taxonomy" id="1353009"/>
    <lineage>
        <taxon>Eukaryota</taxon>
        <taxon>Fungi</taxon>
        <taxon>Dikarya</taxon>
        <taxon>Basidiomycota</taxon>
        <taxon>Agaricomycotina</taxon>
        <taxon>Agaricomycetes</taxon>
        <taxon>Polyporales</taxon>
        <taxon>Polyporaceae</taxon>
        <taxon>Trametes</taxon>
    </lineage>
</organism>